<dbReference type="Proteomes" id="UP000229970">
    <property type="component" value="Unassembled WGS sequence"/>
</dbReference>
<gene>
    <name evidence="2" type="ORF">BHC46_01055</name>
    <name evidence="3" type="ORF">BHC48_03980</name>
</gene>
<dbReference type="GO" id="GO:0035438">
    <property type="term" value="F:cyclic-di-GMP binding"/>
    <property type="evidence" value="ECO:0007669"/>
    <property type="project" value="InterPro"/>
</dbReference>
<dbReference type="Pfam" id="PF07238">
    <property type="entry name" value="PilZ"/>
    <property type="match status" value="1"/>
</dbReference>
<dbReference type="GeneID" id="75157516"/>
<evidence type="ECO:0000313" key="2">
    <source>
        <dbReference type="EMBL" id="PIT50275.1"/>
    </source>
</evidence>
<organism evidence="3 5">
    <name type="scientific">Snodgrassella alvi</name>
    <dbReference type="NCBI Taxonomy" id="1196083"/>
    <lineage>
        <taxon>Bacteria</taxon>
        <taxon>Pseudomonadati</taxon>
        <taxon>Pseudomonadota</taxon>
        <taxon>Betaproteobacteria</taxon>
        <taxon>Neisseriales</taxon>
        <taxon>Neisseriaceae</taxon>
        <taxon>Snodgrassella</taxon>
    </lineage>
</organism>
<dbReference type="InterPro" id="IPR009875">
    <property type="entry name" value="PilZ_domain"/>
</dbReference>
<dbReference type="OrthoDB" id="5296245at2"/>
<proteinExistence type="predicted"/>
<sequence>MAEAPTNLPGKMLNLTIPDKPELYRSYMAFLEYGGLFAPTTDNFQMGEEVLLAVTLPAFNEAKYLRTKVVWINTATTSTGQPQGIGLAFSKDEDSFAVKQAIEDILPGLLLSERATYTI</sequence>
<reference evidence="4 5" key="1">
    <citation type="journal article" date="2017" name="MBio">
        <title>Type VI secretion-mediated competition in the bee gut microbiome.</title>
        <authorList>
            <person name="Steele M.I."/>
            <person name="Kwong W.K."/>
            <person name="Powell J.E."/>
            <person name="Whiteley M."/>
            <person name="Moran N.A."/>
        </authorList>
    </citation>
    <scope>NUCLEOTIDE SEQUENCE [LARGE SCALE GENOMIC DNA]</scope>
    <source>
        <strain evidence="3 5">Occ4-2</strain>
        <strain evidence="2 4">Ruf1-X</strain>
    </source>
</reference>
<dbReference type="EMBL" id="MEIQ01000028">
    <property type="protein sequence ID" value="PIT51455.1"/>
    <property type="molecule type" value="Genomic_DNA"/>
</dbReference>
<dbReference type="Proteomes" id="UP000231484">
    <property type="component" value="Unassembled WGS sequence"/>
</dbReference>
<dbReference type="EMBL" id="MEIP01000002">
    <property type="protein sequence ID" value="PIT50275.1"/>
    <property type="molecule type" value="Genomic_DNA"/>
</dbReference>
<dbReference type="Gene3D" id="2.40.10.220">
    <property type="entry name" value="predicted glycosyltransferase like domains"/>
    <property type="match status" value="1"/>
</dbReference>
<evidence type="ECO:0000313" key="5">
    <source>
        <dbReference type="Proteomes" id="UP000231484"/>
    </source>
</evidence>
<evidence type="ECO:0000313" key="3">
    <source>
        <dbReference type="EMBL" id="PIT51455.1"/>
    </source>
</evidence>
<feature type="domain" description="PilZ" evidence="1">
    <location>
        <begin position="14"/>
        <end position="93"/>
    </location>
</feature>
<protein>
    <submittedName>
        <fullName evidence="3">Pilus assembly protein</fullName>
    </submittedName>
</protein>
<dbReference type="AlphaFoldDB" id="A0A066T8M5"/>
<name>A0A066T8M5_9NEIS</name>
<dbReference type="eggNOG" id="COG3215">
    <property type="taxonomic scope" value="Bacteria"/>
</dbReference>
<dbReference type="RefSeq" id="WP_037408402.1">
    <property type="nucleotide sequence ID" value="NZ_MEIP01000002.1"/>
</dbReference>
<comment type="caution">
    <text evidence="3">The sequence shown here is derived from an EMBL/GenBank/DDBJ whole genome shotgun (WGS) entry which is preliminary data.</text>
</comment>
<accession>A0A066T8M5</accession>
<evidence type="ECO:0000259" key="1">
    <source>
        <dbReference type="Pfam" id="PF07238"/>
    </source>
</evidence>
<evidence type="ECO:0000313" key="4">
    <source>
        <dbReference type="Proteomes" id="UP000229970"/>
    </source>
</evidence>